<keyword evidence="1" id="KW-0645">Protease</keyword>
<sequence length="247" mass="27090">MWQGYLVTYCIGVMLNDGLIFASDSRTNAGVDNVAKFCKMTVFEIPGNRVIVLLSSGNLAGTQAIVSVLTQRCADGAATTNLLGATTMFDVARLVSDAMRETEERDAKYLNGNAVGFNASFIVGGQLAGEPMRLFRIYAEGNFIEAGTDTLFLQTGETKYGKPILDRVLAPDTSLADATKCVLVSFDSTMRSNLSVGMPIDFLSYERDSLVVRRRRFDDEDPYFTAVGEAWSEGTRAVFSRLPELHW</sequence>
<dbReference type="AlphaFoldDB" id="A0A1G4VT63"/>
<dbReference type="PIRSF" id="PIRSF009120">
    <property type="entry name" value="UCP009120_prtse"/>
    <property type="match status" value="1"/>
</dbReference>
<proteinExistence type="predicted"/>
<dbReference type="GO" id="GO:0000502">
    <property type="term" value="C:proteasome complex"/>
    <property type="evidence" value="ECO:0007669"/>
    <property type="project" value="UniProtKB-KW"/>
</dbReference>
<dbReference type="STRING" id="1502745.SAMN02799620_01575"/>
<evidence type="ECO:0000313" key="2">
    <source>
        <dbReference type="Proteomes" id="UP000199707"/>
    </source>
</evidence>
<dbReference type="SUPFAM" id="SSF56235">
    <property type="entry name" value="N-terminal nucleophile aminohydrolases (Ntn hydrolases)"/>
    <property type="match status" value="1"/>
</dbReference>
<name>A0A1G4VT63_9MYCO</name>
<dbReference type="Proteomes" id="UP000199707">
    <property type="component" value="Unassembled WGS sequence"/>
</dbReference>
<dbReference type="GO" id="GO:0008233">
    <property type="term" value="F:peptidase activity"/>
    <property type="evidence" value="ECO:0007669"/>
    <property type="project" value="UniProtKB-KW"/>
</dbReference>
<reference evidence="2" key="1">
    <citation type="submission" date="2016-10" db="EMBL/GenBank/DDBJ databases">
        <authorList>
            <person name="Varghese N."/>
            <person name="Submissions S."/>
        </authorList>
    </citation>
    <scope>NUCLEOTIDE SEQUENCE [LARGE SCALE GENOMIC DNA]</scope>
    <source>
        <strain evidence="2">UNC267MFSha1.1M11</strain>
    </source>
</reference>
<gene>
    <name evidence="1" type="ORF">SAMN02799620_01575</name>
</gene>
<protein>
    <submittedName>
        <fullName evidence="1">Putative proteasome-type protease</fullName>
    </submittedName>
</protein>
<organism evidence="1 2">
    <name type="scientific">Mycolicibacterium fluoranthenivorans</name>
    <dbReference type="NCBI Taxonomy" id="258505"/>
    <lineage>
        <taxon>Bacteria</taxon>
        <taxon>Bacillati</taxon>
        <taxon>Actinomycetota</taxon>
        <taxon>Actinomycetes</taxon>
        <taxon>Mycobacteriales</taxon>
        <taxon>Mycobacteriaceae</taxon>
        <taxon>Mycolicibacterium</taxon>
    </lineage>
</organism>
<dbReference type="GO" id="GO:0006508">
    <property type="term" value="P:proteolysis"/>
    <property type="evidence" value="ECO:0007669"/>
    <property type="project" value="UniProtKB-KW"/>
</dbReference>
<keyword evidence="1" id="KW-0647">Proteasome</keyword>
<dbReference type="EMBL" id="FMUB01000003">
    <property type="protein sequence ID" value="SCX11497.1"/>
    <property type="molecule type" value="Genomic_DNA"/>
</dbReference>
<dbReference type="InterPro" id="IPR016545">
    <property type="entry name" value="UCP009120_prtse"/>
</dbReference>
<evidence type="ECO:0000313" key="1">
    <source>
        <dbReference type="EMBL" id="SCX11497.1"/>
    </source>
</evidence>
<dbReference type="Gene3D" id="3.60.20.10">
    <property type="entry name" value="Glutamine Phosphoribosylpyrophosphate, subunit 1, domain 1"/>
    <property type="match status" value="1"/>
</dbReference>
<keyword evidence="1" id="KW-0378">Hydrolase</keyword>
<dbReference type="InterPro" id="IPR029055">
    <property type="entry name" value="Ntn_hydrolases_N"/>
</dbReference>
<accession>A0A1G4VT63</accession>